<evidence type="ECO:0000256" key="9">
    <source>
        <dbReference type="PIRNR" id="PIRNR003128"/>
    </source>
</evidence>
<evidence type="ECO:0000256" key="4">
    <source>
        <dbReference type="ARBA" id="ARBA00022741"/>
    </source>
</evidence>
<dbReference type="GO" id="GO:0043590">
    <property type="term" value="C:bacterial nucleoid"/>
    <property type="evidence" value="ECO:0007669"/>
    <property type="project" value="TreeGrafter"/>
</dbReference>
<evidence type="ECO:0000256" key="1">
    <source>
        <dbReference type="ARBA" id="ARBA00003618"/>
    </source>
</evidence>
<dbReference type="NCBIfam" id="TIGR00634">
    <property type="entry name" value="recN"/>
    <property type="match status" value="1"/>
</dbReference>
<dbReference type="Gene3D" id="3.40.50.300">
    <property type="entry name" value="P-loop containing nucleotide triphosphate hydrolases"/>
    <property type="match status" value="2"/>
</dbReference>
<evidence type="ECO:0000313" key="12">
    <source>
        <dbReference type="Proteomes" id="UP000474296"/>
    </source>
</evidence>
<evidence type="ECO:0000259" key="10">
    <source>
        <dbReference type="Pfam" id="PF02463"/>
    </source>
</evidence>
<keyword evidence="4" id="KW-0547">Nucleotide-binding</keyword>
<comment type="caution">
    <text evidence="11">The sequence shown here is derived from an EMBL/GenBank/DDBJ whole genome shotgun (WGS) entry which is preliminary data.</text>
</comment>
<comment type="function">
    <text evidence="1 9">May be involved in recombinational repair of damaged DNA.</text>
</comment>
<dbReference type="InterPro" id="IPR027417">
    <property type="entry name" value="P-loop_NTPase"/>
</dbReference>
<dbReference type="PIRSF" id="PIRSF003128">
    <property type="entry name" value="RecN"/>
    <property type="match status" value="1"/>
</dbReference>
<accession>A0A6M0CI86</accession>
<dbReference type="GO" id="GO:0006281">
    <property type="term" value="P:DNA repair"/>
    <property type="evidence" value="ECO:0007669"/>
    <property type="project" value="UniProtKB-KW"/>
</dbReference>
<keyword evidence="7 9" id="KW-0234">DNA repair</keyword>
<dbReference type="InterPro" id="IPR025662">
    <property type="entry name" value="Sigma_54_int_dom_ATP-bd_1"/>
</dbReference>
<dbReference type="InterPro" id="IPR004604">
    <property type="entry name" value="DNA_recomb/repair_RecN"/>
</dbReference>
<dbReference type="EMBL" id="JAABOQ010000004">
    <property type="protein sequence ID" value="NER17605.1"/>
    <property type="molecule type" value="Genomic_DNA"/>
</dbReference>
<dbReference type="InterPro" id="IPR003395">
    <property type="entry name" value="RecF/RecN/SMC_N"/>
</dbReference>
<evidence type="ECO:0000313" key="11">
    <source>
        <dbReference type="EMBL" id="NER17605.1"/>
    </source>
</evidence>
<keyword evidence="6" id="KW-0067">ATP-binding</keyword>
<keyword evidence="5 9" id="KW-0227">DNA damage</keyword>
<dbReference type="PANTHER" id="PTHR11059">
    <property type="entry name" value="DNA REPAIR PROTEIN RECN"/>
    <property type="match status" value="1"/>
</dbReference>
<dbReference type="PROSITE" id="PS00675">
    <property type="entry name" value="SIGMA54_INTERACT_1"/>
    <property type="match status" value="1"/>
</dbReference>
<name>A0A6M0CI86_9FLAO</name>
<dbReference type="PANTHER" id="PTHR11059:SF0">
    <property type="entry name" value="DNA REPAIR PROTEIN RECN"/>
    <property type="match status" value="1"/>
</dbReference>
<proteinExistence type="inferred from homology"/>
<dbReference type="GO" id="GO:0005524">
    <property type="term" value="F:ATP binding"/>
    <property type="evidence" value="ECO:0007669"/>
    <property type="project" value="UniProtKB-KW"/>
</dbReference>
<evidence type="ECO:0000256" key="7">
    <source>
        <dbReference type="ARBA" id="ARBA00023204"/>
    </source>
</evidence>
<evidence type="ECO:0000256" key="3">
    <source>
        <dbReference type="ARBA" id="ARBA00021315"/>
    </source>
</evidence>
<evidence type="ECO:0000256" key="6">
    <source>
        <dbReference type="ARBA" id="ARBA00022840"/>
    </source>
</evidence>
<dbReference type="GO" id="GO:0006310">
    <property type="term" value="P:DNA recombination"/>
    <property type="evidence" value="ECO:0007669"/>
    <property type="project" value="InterPro"/>
</dbReference>
<organism evidence="11 12">
    <name type="scientific">Spongiivirga citrea</name>
    <dbReference type="NCBI Taxonomy" id="1481457"/>
    <lineage>
        <taxon>Bacteria</taxon>
        <taxon>Pseudomonadati</taxon>
        <taxon>Bacteroidota</taxon>
        <taxon>Flavobacteriia</taxon>
        <taxon>Flavobacteriales</taxon>
        <taxon>Flavobacteriaceae</taxon>
        <taxon>Spongiivirga</taxon>
    </lineage>
</organism>
<gene>
    <name evidence="11" type="primary">recN</name>
    <name evidence="11" type="ORF">GWK10_10310</name>
</gene>
<keyword evidence="12" id="KW-1185">Reference proteome</keyword>
<feature type="domain" description="RecF/RecN/SMC N-terminal" evidence="10">
    <location>
        <begin position="2"/>
        <end position="507"/>
    </location>
</feature>
<dbReference type="CDD" id="cd03241">
    <property type="entry name" value="ABC_RecN"/>
    <property type="match status" value="1"/>
</dbReference>
<protein>
    <recommendedName>
        <fullName evidence="3 9">DNA repair protein RecN</fullName>
    </recommendedName>
    <alternativeName>
        <fullName evidence="8 9">Recombination protein N</fullName>
    </alternativeName>
</protein>
<evidence type="ECO:0000256" key="8">
    <source>
        <dbReference type="ARBA" id="ARBA00033408"/>
    </source>
</evidence>
<evidence type="ECO:0000256" key="2">
    <source>
        <dbReference type="ARBA" id="ARBA00009441"/>
    </source>
</evidence>
<comment type="similarity">
    <text evidence="2 9">Belongs to the RecN family.</text>
</comment>
<dbReference type="SUPFAM" id="SSF52540">
    <property type="entry name" value="P-loop containing nucleoside triphosphate hydrolases"/>
    <property type="match status" value="2"/>
</dbReference>
<reference evidence="11 12" key="1">
    <citation type="submission" date="2020-01" db="EMBL/GenBank/DDBJ databases">
        <title>Spongiivirga citrea KCTC 32990T.</title>
        <authorList>
            <person name="Wang G."/>
        </authorList>
    </citation>
    <scope>NUCLEOTIDE SEQUENCE [LARGE SCALE GENOMIC DNA]</scope>
    <source>
        <strain evidence="11 12">KCTC 32990</strain>
    </source>
</reference>
<dbReference type="Pfam" id="PF02463">
    <property type="entry name" value="SMC_N"/>
    <property type="match status" value="1"/>
</dbReference>
<dbReference type="AlphaFoldDB" id="A0A6M0CI86"/>
<evidence type="ECO:0000256" key="5">
    <source>
        <dbReference type="ARBA" id="ARBA00022763"/>
    </source>
</evidence>
<dbReference type="RefSeq" id="WP_164032283.1">
    <property type="nucleotide sequence ID" value="NZ_JAABOQ010000004.1"/>
</dbReference>
<dbReference type="Proteomes" id="UP000474296">
    <property type="component" value="Unassembled WGS sequence"/>
</dbReference>
<sequence>MLSSLSIKNYALIDSLDVQFSDGLIIITGETGAGKSILLGGLALVLGKRADLSSLKNQDRKCIIEASFLIEGYQLREFFKENDLDYEVETIIRREILPSGKSRAFVNDSPVNLNVLSGLGSYLIDVHSQHQTMQLTENAFQFKVIDALAATNDDLEAYQEQYKVYKTAQRTLNELLAFEQNASKEQDYNEFLLNELVEANLIAGELESLESTYETLNNVEEIKLHLATANKVLNDEQIGILSNATQLRNSLEQASQLSSEYKLLQERIHSILIELDDVSTAIEDANDNLEADPQKLNQVNDKLQAIYDLQKKHAVLGIDELIKIQEDLEQKVSTVHNIETEIEAKQLAVTKAESALNKIAETIHEKRQKAIPTLTNQLTSILADLGMVNARFDIQTTLADTFFSNGKETLQFHFAANKGTSFGELKKVASGGELSRIMLSIKAILSKYMRLPTIMFDEIDTGVSGEVSNKIGAIMQQMSKTMQVFTITHLPQIAAKGNSHYKVYKEDINEITTTSLKRLNEDDRIIEIAQMLGGKEISSSAMAHAKQLLN</sequence>
<dbReference type="GO" id="GO:0009432">
    <property type="term" value="P:SOS response"/>
    <property type="evidence" value="ECO:0007669"/>
    <property type="project" value="TreeGrafter"/>
</dbReference>